<dbReference type="InterPro" id="IPR001254">
    <property type="entry name" value="Trypsin_dom"/>
</dbReference>
<proteinExistence type="evidence at transcript level"/>
<dbReference type="PANTHER" id="PTHR24260:SF136">
    <property type="entry name" value="GH08193P-RELATED"/>
    <property type="match status" value="1"/>
</dbReference>
<dbReference type="PROSITE" id="PS50240">
    <property type="entry name" value="TRYPSIN_DOM"/>
    <property type="match status" value="1"/>
</dbReference>
<dbReference type="Pfam" id="PF00089">
    <property type="entry name" value="Trypsin"/>
    <property type="match status" value="1"/>
</dbReference>
<keyword evidence="1" id="KW-1015">Disulfide bond</keyword>
<protein>
    <submittedName>
        <fullName evidence="3">Putative serine proteinase</fullName>
    </submittedName>
</protein>
<dbReference type="SUPFAM" id="SSF50494">
    <property type="entry name" value="Trypsin-like serine proteases"/>
    <property type="match status" value="1"/>
</dbReference>
<reference evidence="3" key="1">
    <citation type="journal article" date="2007" name="Insect Mol. Biol.">
        <title>Sequence analysis and molecular characterization of larval midgut cDNA transcripts encoding peptidases from the yellow mealworm, Tenebrio molitor L.</title>
        <authorList>
            <person name="Prabhakar S."/>
            <person name="Chen M.S."/>
            <person name="Elpidina E.N."/>
            <person name="Vinokurov K.S."/>
            <person name="Smith C.M."/>
            <person name="Marshall J."/>
            <person name="Oppert B."/>
        </authorList>
    </citation>
    <scope>NUCLEOTIDE SEQUENCE</scope>
    <source>
        <tissue evidence="3">Midgut</tissue>
    </source>
</reference>
<evidence type="ECO:0000259" key="2">
    <source>
        <dbReference type="PROSITE" id="PS50240"/>
    </source>
</evidence>
<accession>A1XG82</accession>
<dbReference type="AlphaFoldDB" id="A1XG82"/>
<name>A1XG82_TENMO</name>
<dbReference type="EMBL" id="DQ356041">
    <property type="protein sequence ID" value="ABC88756.1"/>
    <property type="molecule type" value="mRNA"/>
</dbReference>
<dbReference type="InterPro" id="IPR051333">
    <property type="entry name" value="CLIP_Serine_Protease"/>
</dbReference>
<dbReference type="InterPro" id="IPR001314">
    <property type="entry name" value="Peptidase_S1A"/>
</dbReference>
<dbReference type="PRINTS" id="PR00722">
    <property type="entry name" value="CHYMOTRYPSIN"/>
</dbReference>
<dbReference type="PROSITE" id="PS00134">
    <property type="entry name" value="TRYPSIN_HIS"/>
    <property type="match status" value="1"/>
</dbReference>
<dbReference type="SMART" id="SM00020">
    <property type="entry name" value="Tryp_SPc"/>
    <property type="match status" value="1"/>
</dbReference>
<dbReference type="FunFam" id="2.40.10.10:FF:000068">
    <property type="entry name" value="transmembrane protease serine 2"/>
    <property type="match status" value="1"/>
</dbReference>
<dbReference type="Gene3D" id="2.40.10.10">
    <property type="entry name" value="Trypsin-like serine proteases"/>
    <property type="match status" value="2"/>
</dbReference>
<evidence type="ECO:0000313" key="3">
    <source>
        <dbReference type="EMBL" id="ABC88756.1"/>
    </source>
</evidence>
<dbReference type="GO" id="GO:0006508">
    <property type="term" value="P:proteolysis"/>
    <property type="evidence" value="ECO:0007669"/>
    <property type="project" value="InterPro"/>
</dbReference>
<evidence type="ECO:0000256" key="1">
    <source>
        <dbReference type="ARBA" id="ARBA00023157"/>
    </source>
</evidence>
<dbReference type="InterPro" id="IPR018114">
    <property type="entry name" value="TRYPSIN_HIS"/>
</dbReference>
<organism evidence="3">
    <name type="scientific">Tenebrio molitor</name>
    <name type="common">Yellow mealworm beetle</name>
    <dbReference type="NCBI Taxonomy" id="7067"/>
    <lineage>
        <taxon>Eukaryota</taxon>
        <taxon>Metazoa</taxon>
        <taxon>Ecdysozoa</taxon>
        <taxon>Arthropoda</taxon>
        <taxon>Hexapoda</taxon>
        <taxon>Insecta</taxon>
        <taxon>Pterygota</taxon>
        <taxon>Neoptera</taxon>
        <taxon>Endopterygota</taxon>
        <taxon>Coleoptera</taxon>
        <taxon>Polyphaga</taxon>
        <taxon>Cucujiformia</taxon>
        <taxon>Tenebrionidae</taxon>
        <taxon>Tenebrio</taxon>
    </lineage>
</organism>
<dbReference type="InterPro" id="IPR009003">
    <property type="entry name" value="Peptidase_S1_PA"/>
</dbReference>
<dbReference type="InterPro" id="IPR043504">
    <property type="entry name" value="Peptidase_S1_PA_chymotrypsin"/>
</dbReference>
<dbReference type="PANTHER" id="PTHR24260">
    <property type="match status" value="1"/>
</dbReference>
<sequence length="266" mass="28959">MQLSNQYCFLLLGSHEGHAAATQSRKIGGRIVEENQSTLVSFPFSAAIYVQAASSTFFCGGALINNQWVLTAAHCVDGAISFTIRLGSNSLVDSDPNRVTVASSHYVAHPDYDPLTLEHNIGLIALRLPIQFTGYIQPIQLTDKEITTYNHLTAIGWGQTSDADPELSDHLQYVSLITITNEECKNVYGFQVSDDMICATGNYIEGTCLGDTGSPLIQHIYNPQGVRHAGIASFISGDGCDQPHPSGYTRTYLYLDWIANVTSGTY</sequence>
<feature type="domain" description="Peptidase S1" evidence="2">
    <location>
        <begin position="26"/>
        <end position="263"/>
    </location>
</feature>
<dbReference type="CDD" id="cd00190">
    <property type="entry name" value="Tryp_SPc"/>
    <property type="match status" value="1"/>
</dbReference>
<dbReference type="GO" id="GO:0004252">
    <property type="term" value="F:serine-type endopeptidase activity"/>
    <property type="evidence" value="ECO:0007669"/>
    <property type="project" value="InterPro"/>
</dbReference>